<accession>A0A645HPD3</accession>
<evidence type="ECO:0000256" key="1">
    <source>
        <dbReference type="ARBA" id="ARBA00006486"/>
    </source>
</evidence>
<evidence type="ECO:0000256" key="3">
    <source>
        <dbReference type="ARBA" id="ARBA00023004"/>
    </source>
</evidence>
<dbReference type="Pfam" id="PF24877">
    <property type="entry name" value="ILV_EDD_C"/>
    <property type="match status" value="1"/>
</dbReference>
<evidence type="ECO:0000259" key="6">
    <source>
        <dbReference type="Pfam" id="PF24877"/>
    </source>
</evidence>
<comment type="similarity">
    <text evidence="1">Belongs to the IlvD/Edd family.</text>
</comment>
<dbReference type="GO" id="GO:0004160">
    <property type="term" value="F:dihydroxy-acid dehydratase activity"/>
    <property type="evidence" value="ECO:0007669"/>
    <property type="project" value="UniProtKB-EC"/>
</dbReference>
<keyword evidence="4" id="KW-0411">Iron-sulfur</keyword>
<dbReference type="EMBL" id="VSSQ01092937">
    <property type="protein sequence ID" value="MPN37984.1"/>
    <property type="molecule type" value="Genomic_DNA"/>
</dbReference>
<evidence type="ECO:0000313" key="7">
    <source>
        <dbReference type="EMBL" id="MPN37984.1"/>
    </source>
</evidence>
<dbReference type="InterPro" id="IPR042096">
    <property type="entry name" value="Dihydro-acid_dehy_C"/>
</dbReference>
<sequence length="190" mass="20095">MSILNGNIAPFGGVIKVGGVDADIKKFVGKAICFSSHDEAVEAIDNRTVKKGHVVVIRYEGPKGGPGMPEMLAPTSSIVGRGLGRDVALITDGRFSGATRGIAIGHISPEAASGGPIGLIEDGDEIVIDLEHRTINVSVADEVLEERKKKQTRFMPKVKTGWLARYAALVTSANTGGVLKTPEELFAEFE</sequence>
<name>A0A645HPD3_9ZZZZ</name>
<evidence type="ECO:0000256" key="5">
    <source>
        <dbReference type="ARBA" id="ARBA00023239"/>
    </source>
</evidence>
<feature type="domain" description="Dihydroxy-acid/6-phosphogluconate dehydratase C-terminal" evidence="6">
    <location>
        <begin position="2"/>
        <end position="176"/>
    </location>
</feature>
<dbReference type="InterPro" id="IPR056740">
    <property type="entry name" value="ILV_EDD_C"/>
</dbReference>
<dbReference type="EC" id="4.2.1.9" evidence="7"/>
<dbReference type="Gene3D" id="3.50.30.80">
    <property type="entry name" value="IlvD/EDD C-terminal domain-like"/>
    <property type="match status" value="1"/>
</dbReference>
<dbReference type="PANTHER" id="PTHR43661">
    <property type="entry name" value="D-XYLONATE DEHYDRATASE"/>
    <property type="match status" value="1"/>
</dbReference>
<keyword evidence="5 7" id="KW-0456">Lyase</keyword>
<dbReference type="GO" id="GO:0046872">
    <property type="term" value="F:metal ion binding"/>
    <property type="evidence" value="ECO:0007669"/>
    <property type="project" value="UniProtKB-KW"/>
</dbReference>
<gene>
    <name evidence="7" type="primary">ilvD_48</name>
    <name evidence="7" type="ORF">SDC9_185505</name>
</gene>
<proteinExistence type="inferred from homology"/>
<protein>
    <submittedName>
        <fullName evidence="7">Dihydroxy-acid dehydratase</fullName>
        <ecNumber evidence="7">4.2.1.9</ecNumber>
    </submittedName>
</protein>
<dbReference type="GO" id="GO:0051536">
    <property type="term" value="F:iron-sulfur cluster binding"/>
    <property type="evidence" value="ECO:0007669"/>
    <property type="project" value="UniProtKB-KW"/>
</dbReference>
<dbReference type="AlphaFoldDB" id="A0A645HPD3"/>
<evidence type="ECO:0000256" key="4">
    <source>
        <dbReference type="ARBA" id="ARBA00023014"/>
    </source>
</evidence>
<dbReference type="PROSITE" id="PS00887">
    <property type="entry name" value="ILVD_EDD_2"/>
    <property type="match status" value="1"/>
</dbReference>
<organism evidence="7">
    <name type="scientific">bioreactor metagenome</name>
    <dbReference type="NCBI Taxonomy" id="1076179"/>
    <lineage>
        <taxon>unclassified sequences</taxon>
        <taxon>metagenomes</taxon>
        <taxon>ecological metagenomes</taxon>
    </lineage>
</organism>
<dbReference type="InterPro" id="IPR020558">
    <property type="entry name" value="DiOHA_6PGluconate_deHydtase_CS"/>
</dbReference>
<comment type="caution">
    <text evidence="7">The sequence shown here is derived from an EMBL/GenBank/DDBJ whole genome shotgun (WGS) entry which is preliminary data.</text>
</comment>
<evidence type="ECO:0000256" key="2">
    <source>
        <dbReference type="ARBA" id="ARBA00022723"/>
    </source>
</evidence>
<dbReference type="FunFam" id="3.50.30.80:FF:000001">
    <property type="entry name" value="Dihydroxy-acid dehydratase"/>
    <property type="match status" value="1"/>
</dbReference>
<keyword evidence="2" id="KW-0479">Metal-binding</keyword>
<dbReference type="GO" id="GO:0005829">
    <property type="term" value="C:cytosol"/>
    <property type="evidence" value="ECO:0007669"/>
    <property type="project" value="TreeGrafter"/>
</dbReference>
<dbReference type="SUPFAM" id="SSF52016">
    <property type="entry name" value="LeuD/IlvD-like"/>
    <property type="match status" value="1"/>
</dbReference>
<reference evidence="7" key="1">
    <citation type="submission" date="2019-08" db="EMBL/GenBank/DDBJ databases">
        <authorList>
            <person name="Kucharzyk K."/>
            <person name="Murdoch R.W."/>
            <person name="Higgins S."/>
            <person name="Loffler F."/>
        </authorList>
    </citation>
    <scope>NUCLEOTIDE SEQUENCE</scope>
</reference>
<keyword evidence="3" id="KW-0408">Iron</keyword>
<dbReference type="PANTHER" id="PTHR43661:SF3">
    <property type="entry name" value="D-XYLONATE DEHYDRATASE YAGF-RELATED"/>
    <property type="match status" value="1"/>
</dbReference>